<dbReference type="SUPFAM" id="SSF75304">
    <property type="entry name" value="Amidase signature (AS) enzymes"/>
    <property type="match status" value="1"/>
</dbReference>
<gene>
    <name evidence="2" type="ORF">SAMN03080594_102172</name>
</gene>
<sequence>MGNIFFNKFKNVFFILLLLQFSCQVSSEKKQAAETENFRFMELGIAELQQGFKDGTYTIKEVVEAYLKRIEEIDRSGPTLNAIIQINPDAIKNAEQLDLEMAQGNIRGPLHGIPILLKDNIDTHDKMATTSGSRALLNSYPLQDSHVAKQLKEGGAIIIGKANLSEWANFRGELSSSGWSGVGGQTKNPYVLDRNPCGSSSGSAVAVSANLSMLAIGTETNGSIVCPSNNNGIVGIKPTVGLVSRSGVIPISFTQDTPGPMARTVLDAAICLGVLTGIDPADEKTLAGQEKFYKDYTQFLKEDGLRGKRIGLYQIPLGKNYKVDTLMSKAVAFMKRQGAEIIDINEISSADVGGYSFQVMLYEYKDGLNKYFRSLGPNAAIKSLEELIAFNRKDSIELKFYNQRYLEMAQEKGDLTDGAYQEALANMLKWSREEGIDRIMNLHQLDAIIAPTGSPAWKTDLINGDSFQLGSSSPAARAGYPNITVPMGYVDELPVGISFFGRAWSEPVLLEIAYAYEQGTKHRKAPKFLTPE</sequence>
<evidence type="ECO:0000313" key="3">
    <source>
        <dbReference type="Proteomes" id="UP000184406"/>
    </source>
</evidence>
<dbReference type="RefSeq" id="WP_143153139.1">
    <property type="nucleotide sequence ID" value="NZ_FQUX01000002.1"/>
</dbReference>
<protein>
    <submittedName>
        <fullName evidence="2">Amidase</fullName>
    </submittedName>
</protein>
<dbReference type="Pfam" id="PF01425">
    <property type="entry name" value="Amidase"/>
    <property type="match status" value="1"/>
</dbReference>
<evidence type="ECO:0000259" key="1">
    <source>
        <dbReference type="Pfam" id="PF01425"/>
    </source>
</evidence>
<dbReference type="EMBL" id="FQUX01000002">
    <property type="protein sequence ID" value="SHE96104.1"/>
    <property type="molecule type" value="Genomic_DNA"/>
</dbReference>
<evidence type="ECO:0000313" key="2">
    <source>
        <dbReference type="EMBL" id="SHE96104.1"/>
    </source>
</evidence>
<dbReference type="AlphaFoldDB" id="A0A1M4XR80"/>
<dbReference type="OrthoDB" id="9811471at2"/>
<proteinExistence type="predicted"/>
<dbReference type="Proteomes" id="UP000184406">
    <property type="component" value="Unassembled WGS sequence"/>
</dbReference>
<dbReference type="Gene3D" id="3.90.1300.10">
    <property type="entry name" value="Amidase signature (AS) domain"/>
    <property type="match status" value="1"/>
</dbReference>
<keyword evidence="3" id="KW-1185">Reference proteome</keyword>
<dbReference type="InterPro" id="IPR036928">
    <property type="entry name" value="AS_sf"/>
</dbReference>
<accession>A0A1M4XR80</accession>
<reference evidence="3" key="1">
    <citation type="submission" date="2016-11" db="EMBL/GenBank/DDBJ databases">
        <authorList>
            <person name="Varghese N."/>
            <person name="Submissions S."/>
        </authorList>
    </citation>
    <scope>NUCLEOTIDE SEQUENCE [LARGE SCALE GENOMIC DNA]</scope>
    <source>
        <strain evidence="3">DSM 17539</strain>
    </source>
</reference>
<name>A0A1M4XR80_9FLAO</name>
<organism evidence="2 3">
    <name type="scientific">Arenibacter palladensis</name>
    <dbReference type="NCBI Taxonomy" id="237373"/>
    <lineage>
        <taxon>Bacteria</taxon>
        <taxon>Pseudomonadati</taxon>
        <taxon>Bacteroidota</taxon>
        <taxon>Flavobacteriia</taxon>
        <taxon>Flavobacteriales</taxon>
        <taxon>Flavobacteriaceae</taxon>
        <taxon>Arenibacter</taxon>
    </lineage>
</organism>
<dbReference type="NCBIfam" id="NF006006">
    <property type="entry name" value="PRK08137.1"/>
    <property type="match status" value="1"/>
</dbReference>
<dbReference type="PANTHER" id="PTHR42678:SF34">
    <property type="entry name" value="OS04G0183300 PROTEIN"/>
    <property type="match status" value="1"/>
</dbReference>
<dbReference type="NCBIfam" id="NF005300">
    <property type="entry name" value="PRK06828.1"/>
    <property type="match status" value="1"/>
</dbReference>
<feature type="domain" description="Amidase" evidence="1">
    <location>
        <begin position="61"/>
        <end position="510"/>
    </location>
</feature>
<dbReference type="InterPro" id="IPR023631">
    <property type="entry name" value="Amidase_dom"/>
</dbReference>
<dbReference type="PANTHER" id="PTHR42678">
    <property type="entry name" value="AMIDASE"/>
    <property type="match status" value="1"/>
</dbReference>